<evidence type="ECO:0000313" key="1">
    <source>
        <dbReference type="EMBL" id="CAL1400291.1"/>
    </source>
</evidence>
<name>A0AAV2FPL3_9ROSI</name>
<reference evidence="1 2" key="1">
    <citation type="submission" date="2024-04" db="EMBL/GenBank/DDBJ databases">
        <authorList>
            <person name="Fracassetti M."/>
        </authorList>
    </citation>
    <scope>NUCLEOTIDE SEQUENCE [LARGE SCALE GENOMIC DNA]</scope>
</reference>
<protein>
    <submittedName>
        <fullName evidence="1">Uncharacterized protein</fullName>
    </submittedName>
</protein>
<sequence>MLSSFSCGHSWFTLELFCLQPEFRVFMKGKTVFIGHQPMADFRKRETTSRQLMTVVLQLHLFQLVLYHP</sequence>
<proteinExistence type="predicted"/>
<dbReference type="AlphaFoldDB" id="A0AAV2FPL3"/>
<accession>A0AAV2FPL3</accession>
<keyword evidence="2" id="KW-1185">Reference proteome</keyword>
<gene>
    <name evidence="1" type="ORF">LTRI10_LOCUS40428</name>
</gene>
<dbReference type="Proteomes" id="UP001497516">
    <property type="component" value="Chromosome 7"/>
</dbReference>
<organism evidence="1 2">
    <name type="scientific">Linum trigynum</name>
    <dbReference type="NCBI Taxonomy" id="586398"/>
    <lineage>
        <taxon>Eukaryota</taxon>
        <taxon>Viridiplantae</taxon>
        <taxon>Streptophyta</taxon>
        <taxon>Embryophyta</taxon>
        <taxon>Tracheophyta</taxon>
        <taxon>Spermatophyta</taxon>
        <taxon>Magnoliopsida</taxon>
        <taxon>eudicotyledons</taxon>
        <taxon>Gunneridae</taxon>
        <taxon>Pentapetalae</taxon>
        <taxon>rosids</taxon>
        <taxon>fabids</taxon>
        <taxon>Malpighiales</taxon>
        <taxon>Linaceae</taxon>
        <taxon>Linum</taxon>
    </lineage>
</organism>
<dbReference type="EMBL" id="OZ034820">
    <property type="protein sequence ID" value="CAL1400291.1"/>
    <property type="molecule type" value="Genomic_DNA"/>
</dbReference>
<evidence type="ECO:0000313" key="2">
    <source>
        <dbReference type="Proteomes" id="UP001497516"/>
    </source>
</evidence>